<evidence type="ECO:0000313" key="1">
    <source>
        <dbReference type="EMBL" id="TCS46204.1"/>
    </source>
</evidence>
<dbReference type="OrthoDB" id="9796530at2"/>
<comment type="caution">
    <text evidence="1">The sequence shown here is derived from an EMBL/GenBank/DDBJ whole genome shotgun (WGS) entry which is preliminary data.</text>
</comment>
<dbReference type="RefSeq" id="WP_132249019.1">
    <property type="nucleotide sequence ID" value="NZ_SLZU01000070.1"/>
</dbReference>
<organism evidence="1 2">
    <name type="scientific">Primorskyibacter sedentarius</name>
    <dbReference type="NCBI Taxonomy" id="745311"/>
    <lineage>
        <taxon>Bacteria</taxon>
        <taxon>Pseudomonadati</taxon>
        <taxon>Pseudomonadota</taxon>
        <taxon>Alphaproteobacteria</taxon>
        <taxon>Rhodobacterales</taxon>
        <taxon>Roseobacteraceae</taxon>
        <taxon>Primorskyibacter</taxon>
    </lineage>
</organism>
<name>A0A4V2UKR3_9RHOB</name>
<sequence length="88" mass="9199">MNRGAAKRRRQIGIATDGYAIIADLLADGQAPEGFDACHGHAAGGLPYHYHAEEAGSNQILGGLAAETGCTLVEREVTCNASNRPPRP</sequence>
<dbReference type="AlphaFoldDB" id="A0A4V2UKR3"/>
<keyword evidence="2" id="KW-1185">Reference proteome</keyword>
<accession>A0A4V2UKR3</accession>
<proteinExistence type="predicted"/>
<evidence type="ECO:0000313" key="2">
    <source>
        <dbReference type="Proteomes" id="UP000295696"/>
    </source>
</evidence>
<dbReference type="Proteomes" id="UP000295696">
    <property type="component" value="Unassembled WGS sequence"/>
</dbReference>
<dbReference type="EMBL" id="SLZU01000070">
    <property type="protein sequence ID" value="TCS46204.1"/>
    <property type="molecule type" value="Genomic_DNA"/>
</dbReference>
<reference evidence="1 2" key="1">
    <citation type="submission" date="2019-03" db="EMBL/GenBank/DDBJ databases">
        <title>Genomic Encyclopedia of Type Strains, Phase IV (KMG-IV): sequencing the most valuable type-strain genomes for metagenomic binning, comparative biology and taxonomic classification.</title>
        <authorList>
            <person name="Goeker M."/>
        </authorList>
    </citation>
    <scope>NUCLEOTIDE SEQUENCE [LARGE SCALE GENOMIC DNA]</scope>
    <source>
        <strain evidence="1 2">DSM 104836</strain>
    </source>
</reference>
<protein>
    <submittedName>
        <fullName evidence="1">Uncharacterized protein</fullName>
    </submittedName>
</protein>
<gene>
    <name evidence="1" type="ORF">EDD52_1704</name>
</gene>